<dbReference type="GO" id="GO:0006784">
    <property type="term" value="P:heme A biosynthetic process"/>
    <property type="evidence" value="ECO:0007669"/>
    <property type="project" value="TreeGrafter"/>
</dbReference>
<dbReference type="RefSeq" id="XP_013393029.1">
    <property type="nucleotide sequence ID" value="XM_013537575.1"/>
</dbReference>
<proteinExistence type="inferred from homology"/>
<evidence type="ECO:0000256" key="9">
    <source>
        <dbReference type="ARBA" id="ARBA00023128"/>
    </source>
</evidence>
<feature type="transmembrane region" description="Helical" evidence="14">
    <location>
        <begin position="438"/>
        <end position="457"/>
    </location>
</feature>
<dbReference type="InterPro" id="IPR044878">
    <property type="entry name" value="UbiA_sf"/>
</dbReference>
<keyword evidence="11 14" id="KW-0472">Membrane</keyword>
<evidence type="ECO:0000256" key="10">
    <source>
        <dbReference type="ARBA" id="ARBA00023133"/>
    </source>
</evidence>
<evidence type="ECO:0000256" key="8">
    <source>
        <dbReference type="ARBA" id="ARBA00022989"/>
    </source>
</evidence>
<keyword evidence="7" id="KW-0809">Transit peptide</keyword>
<evidence type="ECO:0000256" key="11">
    <source>
        <dbReference type="ARBA" id="ARBA00023136"/>
    </source>
</evidence>
<dbReference type="InterPro" id="IPR030470">
    <property type="entry name" value="UbiA_prenylTrfase_CS"/>
</dbReference>
<feature type="transmembrane region" description="Helical" evidence="14">
    <location>
        <begin position="337"/>
        <end position="363"/>
    </location>
</feature>
<feature type="transmembrane region" description="Helical" evidence="14">
    <location>
        <begin position="286"/>
        <end position="303"/>
    </location>
</feature>
<gene>
    <name evidence="16" type="primary">LOC106160816</name>
</gene>
<name>A0A1S3I6N2_LINAN</name>
<dbReference type="PANTHER" id="PTHR43448">
    <property type="entry name" value="PROTOHEME IX FARNESYLTRANSFERASE, MITOCHONDRIAL"/>
    <property type="match status" value="1"/>
</dbReference>
<evidence type="ECO:0000256" key="7">
    <source>
        <dbReference type="ARBA" id="ARBA00022946"/>
    </source>
</evidence>
<evidence type="ECO:0000256" key="6">
    <source>
        <dbReference type="ARBA" id="ARBA00022692"/>
    </source>
</evidence>
<dbReference type="PROSITE" id="PS00943">
    <property type="entry name" value="UBIA"/>
    <property type="match status" value="1"/>
</dbReference>
<comment type="catalytic activity">
    <reaction evidence="13">
        <text>heme b + (2E,6E)-farnesyl diphosphate + H2O = Fe(II)-heme o + diphosphate</text>
        <dbReference type="Rhea" id="RHEA:28070"/>
        <dbReference type="ChEBI" id="CHEBI:15377"/>
        <dbReference type="ChEBI" id="CHEBI:33019"/>
        <dbReference type="ChEBI" id="CHEBI:60344"/>
        <dbReference type="ChEBI" id="CHEBI:60530"/>
        <dbReference type="ChEBI" id="CHEBI:175763"/>
        <dbReference type="EC" id="2.5.1.141"/>
    </reaction>
</comment>
<keyword evidence="8 14" id="KW-1133">Transmembrane helix</keyword>
<dbReference type="OrthoDB" id="5211at2759"/>
<sequence length="482" mass="53488">MYHIRLLSCGSSIYMQNLRPLCVCSCLPATSVNPLTVKSSLSSRKVSTATKTKLEGKAIRSAKHDVSKKQSAKYRRTVSNLNVHKTDELSGPHATLLRDNKISLFIKKSKQIVELDLDKLKGDKITLFRPKVEDGKLMNLDLADVFGIVEQDVMFRESEPPPIESADEVVWKEQKVQLDQLLGYYLKLSKIRLTTLIVITTVGGYFLAPGPFDPGTLFMVTAGTGLMSGAANAMNQFFEIPYDSQMNRTKNRVLVRGHLSNLHAVTFAALAGSTGLSILYVGVNPLTAALGSFNLGLYALVYTPMKRLSVANTWVGAFVGSIPPMMGWTAATGSLDIGAFWLGAILYSWQFPHFNALSWNLRADYSRAGYRMMSVVNPDLCKKVALRHCMFITGLCLLGPALDVTTTAFIWTATPLNLFQTYLGWRFYKEGDSKSSRLLFRFTLIHIPLLMALMLITKKPKDEGGKLKEEIMEGKTLVHTHS</sequence>
<dbReference type="InterPro" id="IPR000537">
    <property type="entry name" value="UbiA_prenyltransferase"/>
</dbReference>
<dbReference type="STRING" id="7574.A0A1S3I6N2"/>
<feature type="transmembrane region" description="Helical" evidence="14">
    <location>
        <begin position="259"/>
        <end position="280"/>
    </location>
</feature>
<evidence type="ECO:0000256" key="4">
    <source>
        <dbReference type="ARBA" id="ARBA00016335"/>
    </source>
</evidence>
<organism evidence="15 16">
    <name type="scientific">Lingula anatina</name>
    <name type="common">Brachiopod</name>
    <name type="synonym">Lingula unguis</name>
    <dbReference type="NCBI Taxonomy" id="7574"/>
    <lineage>
        <taxon>Eukaryota</taxon>
        <taxon>Metazoa</taxon>
        <taxon>Spiralia</taxon>
        <taxon>Lophotrochozoa</taxon>
        <taxon>Brachiopoda</taxon>
        <taxon>Linguliformea</taxon>
        <taxon>Lingulata</taxon>
        <taxon>Lingulida</taxon>
        <taxon>Linguloidea</taxon>
        <taxon>Lingulidae</taxon>
        <taxon>Lingula</taxon>
    </lineage>
</organism>
<comment type="similarity">
    <text evidence="2">Belongs to the UbiA prenyltransferase family.</text>
</comment>
<dbReference type="InParanoid" id="A0A1S3I6N2"/>
<evidence type="ECO:0000256" key="13">
    <source>
        <dbReference type="ARBA" id="ARBA00047690"/>
    </source>
</evidence>
<keyword evidence="9" id="KW-0496">Mitochondrion</keyword>
<feature type="transmembrane region" description="Helical" evidence="14">
    <location>
        <begin position="218"/>
        <end position="238"/>
    </location>
</feature>
<dbReference type="GO" id="GO:0008495">
    <property type="term" value="F:protoheme IX farnesyltransferase activity"/>
    <property type="evidence" value="ECO:0007669"/>
    <property type="project" value="UniProtKB-EC"/>
</dbReference>
<dbReference type="NCBIfam" id="TIGR01473">
    <property type="entry name" value="cyoE_ctaB"/>
    <property type="match status" value="1"/>
</dbReference>
<reference evidence="16" key="1">
    <citation type="submission" date="2025-08" db="UniProtKB">
        <authorList>
            <consortium name="RefSeq"/>
        </authorList>
    </citation>
    <scope>IDENTIFICATION</scope>
    <source>
        <tissue evidence="16">Gonads</tissue>
    </source>
</reference>
<dbReference type="InterPro" id="IPR006369">
    <property type="entry name" value="Protohaem_IX_farnesylTrfase"/>
</dbReference>
<protein>
    <recommendedName>
        <fullName evidence="4">Protoheme IX farnesyltransferase, mitochondrial</fullName>
        <ecNumber evidence="3">2.5.1.141</ecNumber>
    </recommendedName>
    <alternativeName>
        <fullName evidence="12">Heme O synthase</fullName>
    </alternativeName>
</protein>
<dbReference type="CDD" id="cd13957">
    <property type="entry name" value="PT_UbiA_Cox10"/>
    <property type="match status" value="1"/>
</dbReference>
<feature type="transmembrane region" description="Helical" evidence="14">
    <location>
        <begin position="193"/>
        <end position="212"/>
    </location>
</feature>
<feature type="transmembrane region" description="Helical" evidence="14">
    <location>
        <begin position="384"/>
        <end position="402"/>
    </location>
</feature>
<keyword evidence="6 14" id="KW-0812">Transmembrane</keyword>
<evidence type="ECO:0000256" key="2">
    <source>
        <dbReference type="ARBA" id="ARBA00005985"/>
    </source>
</evidence>
<dbReference type="GO" id="GO:0031966">
    <property type="term" value="C:mitochondrial membrane"/>
    <property type="evidence" value="ECO:0007669"/>
    <property type="project" value="UniProtKB-SubCell"/>
</dbReference>
<dbReference type="Pfam" id="PF01040">
    <property type="entry name" value="UbiA"/>
    <property type="match status" value="1"/>
</dbReference>
<dbReference type="AlphaFoldDB" id="A0A1S3I6N2"/>
<dbReference type="GeneID" id="106160816"/>
<dbReference type="PANTHER" id="PTHR43448:SF2">
    <property type="entry name" value="PROTOHEME IX FARNESYLTRANSFERASE, MITOCHONDRIAL"/>
    <property type="match status" value="1"/>
</dbReference>
<evidence type="ECO:0000256" key="5">
    <source>
        <dbReference type="ARBA" id="ARBA00022679"/>
    </source>
</evidence>
<evidence type="ECO:0000256" key="12">
    <source>
        <dbReference type="ARBA" id="ARBA00030253"/>
    </source>
</evidence>
<dbReference type="Gene3D" id="1.10.357.140">
    <property type="entry name" value="UbiA prenyltransferase"/>
    <property type="match status" value="1"/>
</dbReference>
<keyword evidence="15" id="KW-1185">Reference proteome</keyword>
<keyword evidence="10" id="KW-0350">Heme biosynthesis</keyword>
<accession>A0A1S3I6N2</accession>
<dbReference type="Proteomes" id="UP000085678">
    <property type="component" value="Unplaced"/>
</dbReference>
<evidence type="ECO:0000256" key="1">
    <source>
        <dbReference type="ARBA" id="ARBA00004225"/>
    </source>
</evidence>
<evidence type="ECO:0000313" key="15">
    <source>
        <dbReference type="Proteomes" id="UP000085678"/>
    </source>
</evidence>
<dbReference type="FunFam" id="1.10.357.140:FF:000004">
    <property type="entry name" value="Protoheme IX farnesyltransferase, mitochondrial"/>
    <property type="match status" value="1"/>
</dbReference>
<evidence type="ECO:0000313" key="16">
    <source>
        <dbReference type="RefSeq" id="XP_013393029.1"/>
    </source>
</evidence>
<dbReference type="FunCoup" id="A0A1S3I6N2">
    <property type="interactions" value="1446"/>
</dbReference>
<feature type="transmembrane region" description="Helical" evidence="14">
    <location>
        <begin position="310"/>
        <end position="331"/>
    </location>
</feature>
<keyword evidence="5" id="KW-0808">Transferase</keyword>
<dbReference type="EC" id="2.5.1.141" evidence="3"/>
<dbReference type="HAMAP" id="MF_00154">
    <property type="entry name" value="CyoE_CtaB"/>
    <property type="match status" value="1"/>
</dbReference>
<dbReference type="KEGG" id="lak:106160816"/>
<evidence type="ECO:0000256" key="14">
    <source>
        <dbReference type="SAM" id="Phobius"/>
    </source>
</evidence>
<comment type="subcellular location">
    <subcellularLocation>
        <location evidence="1">Mitochondrion membrane</location>
        <topology evidence="1">Multi-pass membrane protein</topology>
    </subcellularLocation>
</comment>
<evidence type="ECO:0000256" key="3">
    <source>
        <dbReference type="ARBA" id="ARBA00012292"/>
    </source>
</evidence>